<dbReference type="PANTHER" id="PTHR11200">
    <property type="entry name" value="INOSITOL 5-PHOSPHATASE"/>
    <property type="match status" value="1"/>
</dbReference>
<evidence type="ECO:0000313" key="3">
    <source>
        <dbReference type="Proteomes" id="UP000276133"/>
    </source>
</evidence>
<dbReference type="SMART" id="SM00128">
    <property type="entry name" value="IPPc"/>
    <property type="match status" value="1"/>
</dbReference>
<feature type="domain" description="Inositol polyphosphate-related phosphatase" evidence="1">
    <location>
        <begin position="21"/>
        <end position="341"/>
    </location>
</feature>
<gene>
    <name evidence="2" type="ORF">BpHYR1_013175</name>
</gene>
<dbReference type="InterPro" id="IPR048869">
    <property type="entry name" value="OCRL-1_2_ASH"/>
</dbReference>
<dbReference type="SUPFAM" id="SSF56219">
    <property type="entry name" value="DNase I-like"/>
    <property type="match status" value="1"/>
</dbReference>
<accession>A0A3M7P5V0</accession>
<dbReference type="Gene3D" id="3.60.10.10">
    <property type="entry name" value="Endonuclease/exonuclease/phosphatase"/>
    <property type="match status" value="1"/>
</dbReference>
<organism evidence="2 3">
    <name type="scientific">Brachionus plicatilis</name>
    <name type="common">Marine rotifer</name>
    <name type="synonym">Brachionus muelleri</name>
    <dbReference type="NCBI Taxonomy" id="10195"/>
    <lineage>
        <taxon>Eukaryota</taxon>
        <taxon>Metazoa</taxon>
        <taxon>Spiralia</taxon>
        <taxon>Gnathifera</taxon>
        <taxon>Rotifera</taxon>
        <taxon>Eurotatoria</taxon>
        <taxon>Monogononta</taxon>
        <taxon>Pseudotrocha</taxon>
        <taxon>Ploima</taxon>
        <taxon>Brachionidae</taxon>
        <taxon>Brachionus</taxon>
    </lineage>
</organism>
<proteinExistence type="predicted"/>
<evidence type="ECO:0000259" key="1">
    <source>
        <dbReference type="SMART" id="SM00128"/>
    </source>
</evidence>
<dbReference type="Pfam" id="PF21310">
    <property type="entry name" value="OCRL-like_ASH"/>
    <property type="match status" value="1"/>
</dbReference>
<dbReference type="EMBL" id="REGN01013004">
    <property type="protein sequence ID" value="RMZ94501.1"/>
    <property type="molecule type" value="Genomic_DNA"/>
</dbReference>
<name>A0A3M7P5V0_BRAPC</name>
<dbReference type="AlphaFoldDB" id="A0A3M7P5V0"/>
<dbReference type="OrthoDB" id="7862313at2759"/>
<dbReference type="GO" id="GO:0046856">
    <property type="term" value="P:phosphatidylinositol dephosphorylation"/>
    <property type="evidence" value="ECO:0007669"/>
    <property type="project" value="InterPro"/>
</dbReference>
<sequence length="728" mass="86000">MEKTLIKQELSLYEEEYIKYKNLRIFCGTYNVNGRMPDESLSPWIKLNSKEIDIYAIGFQELVDLNTTNLLIKNDINEQLWTAYIETELSDTRSKKLKYHLLTKSRMFGLFLLIYVSEKLIEKKAISEIMKSQVATGIMDMLGNKGSLGISFKLFESRICFVCSHFAADTDKLEKRNSDFRAAMQKLNFQQDSDTGYSFRLDDHDTIFWFGDLNYRLDNLSLTRTFRLINEQNYDQLLKYDQLSHEKTLEKIFHNYQEGRINFRPTYKYVTRSDLYEKQSLVTSLDQEDNFGKVKLPSWTDRVLYKSQKCTLVQYSCINTITVSDHKPVYALFDLEVKKIDQKKYMKLYEDMLKESDKRINELMPHIELQKFEYDFGKCYFYDVKALEMVVHNKGATRSNVDILFYENKPDAKTKFAAPWVTFMPQHKERLEPGKDYKIEIRTCFSPKLLPKLIGQKKLEDFLIVRCLNGNDSFATVTCDYQPTLIGVSLKALTTIKDTFENVELEQFEKLEEKIKLYEEISDKIFKQNFESFLSNYQANSEYSLVTIRLDFFDAALTMTKETIEQDEYFDKNLSDEYVFLLNYLIKRCTMERGLSRPETKQTIEEQKNSALISLSRRNFAEFENFNFDMELLAELLYDLLYSLPCSLIPRRYINYCSFLASNKISLKDISLFDYIPKSHKHFLNESNYSSMIAAAIFQIDKETDHKTYPNYNPFNFIKIFIDNENFV</sequence>
<dbReference type="Gene3D" id="2.60.40.10">
    <property type="entry name" value="Immunoglobulins"/>
    <property type="match status" value="1"/>
</dbReference>
<dbReference type="STRING" id="10195.A0A3M7P5V0"/>
<keyword evidence="3" id="KW-1185">Reference proteome</keyword>
<dbReference type="Proteomes" id="UP000276133">
    <property type="component" value="Unassembled WGS sequence"/>
</dbReference>
<reference evidence="2 3" key="1">
    <citation type="journal article" date="2018" name="Sci. Rep.">
        <title>Genomic signatures of local adaptation to the degree of environmental predictability in rotifers.</title>
        <authorList>
            <person name="Franch-Gras L."/>
            <person name="Hahn C."/>
            <person name="Garcia-Roger E.M."/>
            <person name="Carmona M.J."/>
            <person name="Serra M."/>
            <person name="Gomez A."/>
        </authorList>
    </citation>
    <scope>NUCLEOTIDE SEQUENCE [LARGE SCALE GENOMIC DNA]</scope>
    <source>
        <strain evidence="2">HYR1</strain>
    </source>
</reference>
<comment type="caution">
    <text evidence="2">The sequence shown here is derived from an EMBL/GenBank/DDBJ whole genome shotgun (WGS) entry which is preliminary data.</text>
</comment>
<protein>
    <submittedName>
        <fullName evidence="2">Type II inositol 1-4-5-trisphosphate 5</fullName>
    </submittedName>
</protein>
<dbReference type="InterPro" id="IPR013783">
    <property type="entry name" value="Ig-like_fold"/>
</dbReference>
<dbReference type="InterPro" id="IPR036691">
    <property type="entry name" value="Endo/exonu/phosph_ase_sf"/>
</dbReference>
<dbReference type="Pfam" id="PF22669">
    <property type="entry name" value="Exo_endo_phos2"/>
    <property type="match status" value="1"/>
</dbReference>
<dbReference type="GO" id="GO:0004439">
    <property type="term" value="F:phosphatidylinositol-4,5-bisphosphate 5-phosphatase activity"/>
    <property type="evidence" value="ECO:0007669"/>
    <property type="project" value="TreeGrafter"/>
</dbReference>
<dbReference type="InterPro" id="IPR000300">
    <property type="entry name" value="IPPc"/>
</dbReference>
<dbReference type="InterPro" id="IPR046985">
    <property type="entry name" value="IP5"/>
</dbReference>
<evidence type="ECO:0000313" key="2">
    <source>
        <dbReference type="EMBL" id="RMZ94501.1"/>
    </source>
</evidence>
<dbReference type="PANTHER" id="PTHR11200:SF300">
    <property type="entry name" value="TYPE II INOSITOL 1,4,5-TRISPHOSPHATE 5-PHOSPHATASE"/>
    <property type="match status" value="1"/>
</dbReference>